<protein>
    <submittedName>
        <fullName evidence="1">Uncharacterized protein</fullName>
    </submittedName>
</protein>
<name>A0ACC2G1C9_DALPE</name>
<comment type="caution">
    <text evidence="1">The sequence shown here is derived from an EMBL/GenBank/DDBJ whole genome shotgun (WGS) entry which is preliminary data.</text>
</comment>
<gene>
    <name evidence="1" type="ORF">DPEC_G00228520</name>
</gene>
<evidence type="ECO:0000313" key="1">
    <source>
        <dbReference type="EMBL" id="KAJ7997393.1"/>
    </source>
</evidence>
<sequence length="642" mass="67734">MCLSGLQLALTGAPPASEIFVFTDAPPKDLYLLSTVTALIERNQVCGDLYANRQFWFPPQESIIVDSSSSSLVTILQAARNSGTSDNFSFTVDESVRNLTAYITGHSLSFTITSPSGASQSSAEVNGILGTIQTVGNFRTLRLASEVGLWQMNVSSTGSYNLKVIGQSTIDFLFDFVEVSQGPHPSFAVLQSRPQAGGNGTLLVSVTGGDSVTLTEVALVETSGSGVVNGTVESVGSRDYLVTVNTIPAGEFVVRLKGESTGSATRAAPSSFQRQSSTRLRTSTVVVVAQAVGALEPGTPFSIPFTVTATTSDTGANFTIRANNDRGFFSSFPLTLALVNGSANGTVILTAPLNTASGTDVTLTIEAESPGATDTNYAIRRLSVVSMVTDFTSPLCEVFNVMANCSGDCSLSTWELSANLTDGNGTGIERITLRQGNGTLNTSMLVDLAGVNVTMATYSASCCSPDVELVAVDGVGNVGTCFRSIRSTVNTTVESSVTTNVPNLTSVTTISTSSQGHPIDRSTGNTTVESSATTNVPSLTSVTTISVTTISTYRGTRALVTLTFTVRKLNRIYIVIIYPPFQGYNSCRNTAGRTDEKEGLKRQSLVRPTNQQLQECRKPAPGRDSLKQSPATNKEATQQHRN</sequence>
<dbReference type="EMBL" id="CM055746">
    <property type="protein sequence ID" value="KAJ7997393.1"/>
    <property type="molecule type" value="Genomic_DNA"/>
</dbReference>
<accession>A0ACC2G1C9</accession>
<reference evidence="1" key="1">
    <citation type="submission" date="2021-05" db="EMBL/GenBank/DDBJ databases">
        <authorList>
            <person name="Pan Q."/>
            <person name="Jouanno E."/>
            <person name="Zahm M."/>
            <person name="Klopp C."/>
            <person name="Cabau C."/>
            <person name="Louis A."/>
            <person name="Berthelot C."/>
            <person name="Parey E."/>
            <person name="Roest Crollius H."/>
            <person name="Montfort J."/>
            <person name="Robinson-Rechavi M."/>
            <person name="Bouchez O."/>
            <person name="Lampietro C."/>
            <person name="Lopez Roques C."/>
            <person name="Donnadieu C."/>
            <person name="Postlethwait J."/>
            <person name="Bobe J."/>
            <person name="Dillon D."/>
            <person name="Chandos A."/>
            <person name="von Hippel F."/>
            <person name="Guiguen Y."/>
        </authorList>
    </citation>
    <scope>NUCLEOTIDE SEQUENCE</scope>
    <source>
        <strain evidence="1">YG-Jan2019</strain>
    </source>
</reference>
<organism evidence="1 2">
    <name type="scientific">Dallia pectoralis</name>
    <name type="common">Alaska blackfish</name>
    <dbReference type="NCBI Taxonomy" id="75939"/>
    <lineage>
        <taxon>Eukaryota</taxon>
        <taxon>Metazoa</taxon>
        <taxon>Chordata</taxon>
        <taxon>Craniata</taxon>
        <taxon>Vertebrata</taxon>
        <taxon>Euteleostomi</taxon>
        <taxon>Actinopterygii</taxon>
        <taxon>Neopterygii</taxon>
        <taxon>Teleostei</taxon>
        <taxon>Protacanthopterygii</taxon>
        <taxon>Esociformes</taxon>
        <taxon>Umbridae</taxon>
        <taxon>Dallia</taxon>
    </lineage>
</organism>
<proteinExistence type="predicted"/>
<dbReference type="Proteomes" id="UP001157502">
    <property type="component" value="Chromosome 19"/>
</dbReference>
<evidence type="ECO:0000313" key="2">
    <source>
        <dbReference type="Proteomes" id="UP001157502"/>
    </source>
</evidence>
<keyword evidence="2" id="KW-1185">Reference proteome</keyword>